<reference evidence="2" key="1">
    <citation type="journal article" date="2014" name="Int. J. Syst. Evol. Microbiol.">
        <title>Complete genome sequence of Corynebacterium casei LMG S-19264T (=DSM 44701T), isolated from a smear-ripened cheese.</title>
        <authorList>
            <consortium name="US DOE Joint Genome Institute (JGI-PGF)"/>
            <person name="Walter F."/>
            <person name="Albersmeier A."/>
            <person name="Kalinowski J."/>
            <person name="Ruckert C."/>
        </authorList>
    </citation>
    <scope>NUCLEOTIDE SEQUENCE</scope>
    <source>
        <strain evidence="2">JCM 3086</strain>
    </source>
</reference>
<sequence length="355" mass="37917">MKTEPPAHVGRDMTNLSRAELDAVARCMAGADEAPAGPLEATLITGGRSNLTYSLSDGASLWILRTPPRAGRTPSAHDVAREFRVTSGLRGSGVPVARPVVLCEDESVLGGAFTVVEYVDGRSIQSRDDLAGLDDSQLARAMASLTETLAALHRVDHVAAGLERFGRPDAYAQRQLYRWRGQWDLVAPEDEEIRASAAELERRLTAAVPEQRFTGIVHGDFRIDNTILRHGHLPEVAAVVDWELSTIGDPVADVAMMCAYRDEALDLILGAPSAWTSDRLPDAPSLAAAYEAAGGVALDHWDFHLALAYYKIGTIAAGIEHRRRAGVGTGPGFATAGRAVPRLMAAGLAVGSLRT</sequence>
<protein>
    <submittedName>
        <fullName evidence="2">Acyl-CoA dehydrogenase</fullName>
    </submittedName>
</protein>
<dbReference type="PANTHER" id="PTHR47829:SF1">
    <property type="entry name" value="HAD FAMILY PHOSPHATASE"/>
    <property type="match status" value="1"/>
</dbReference>
<dbReference type="CDD" id="cd05154">
    <property type="entry name" value="ACAD10_11_N-like"/>
    <property type="match status" value="1"/>
</dbReference>
<feature type="domain" description="Aminoglycoside phosphotransferase" evidence="1">
    <location>
        <begin position="41"/>
        <end position="295"/>
    </location>
</feature>
<dbReference type="PANTHER" id="PTHR47829">
    <property type="entry name" value="HYDROLASE, PUTATIVE (AFU_ORTHOLOGUE AFUA_1G12880)-RELATED"/>
    <property type="match status" value="1"/>
</dbReference>
<evidence type="ECO:0000313" key="2">
    <source>
        <dbReference type="EMBL" id="GGJ41346.1"/>
    </source>
</evidence>
<evidence type="ECO:0000259" key="1">
    <source>
        <dbReference type="Pfam" id="PF01636"/>
    </source>
</evidence>
<dbReference type="Pfam" id="PF01636">
    <property type="entry name" value="APH"/>
    <property type="match status" value="1"/>
</dbReference>
<reference evidence="2" key="2">
    <citation type="submission" date="2020-09" db="EMBL/GenBank/DDBJ databases">
        <authorList>
            <person name="Sun Q."/>
            <person name="Ohkuma M."/>
        </authorList>
    </citation>
    <scope>NUCLEOTIDE SEQUENCE</scope>
    <source>
        <strain evidence="2">JCM 3086</strain>
    </source>
</reference>
<accession>A0A917P055</accession>
<proteinExistence type="predicted"/>
<comment type="caution">
    <text evidence="2">The sequence shown here is derived from an EMBL/GenBank/DDBJ whole genome shotgun (WGS) entry which is preliminary data.</text>
</comment>
<gene>
    <name evidence="2" type="primary">fadE36</name>
    <name evidence="2" type="ORF">GCM10010121_060480</name>
</gene>
<evidence type="ECO:0000313" key="3">
    <source>
        <dbReference type="Proteomes" id="UP000657574"/>
    </source>
</evidence>
<dbReference type="SUPFAM" id="SSF56112">
    <property type="entry name" value="Protein kinase-like (PK-like)"/>
    <property type="match status" value="1"/>
</dbReference>
<dbReference type="AlphaFoldDB" id="A0A917P055"/>
<dbReference type="Gene3D" id="3.90.1200.10">
    <property type="match status" value="1"/>
</dbReference>
<dbReference type="EMBL" id="BMQA01000025">
    <property type="protein sequence ID" value="GGJ41346.1"/>
    <property type="molecule type" value="Genomic_DNA"/>
</dbReference>
<dbReference type="Gene3D" id="3.30.200.20">
    <property type="entry name" value="Phosphorylase Kinase, domain 1"/>
    <property type="match status" value="1"/>
</dbReference>
<dbReference type="Proteomes" id="UP000657574">
    <property type="component" value="Unassembled WGS sequence"/>
</dbReference>
<dbReference type="InterPro" id="IPR002575">
    <property type="entry name" value="Aminoglycoside_PTrfase"/>
</dbReference>
<dbReference type="InterPro" id="IPR052898">
    <property type="entry name" value="ACAD10-like"/>
</dbReference>
<keyword evidence="3" id="KW-1185">Reference proteome</keyword>
<dbReference type="RefSeq" id="WP_229841009.1">
    <property type="nucleotide sequence ID" value="NZ_BMQA01000025.1"/>
</dbReference>
<name>A0A917P055_9ACTN</name>
<dbReference type="InterPro" id="IPR011009">
    <property type="entry name" value="Kinase-like_dom_sf"/>
</dbReference>
<dbReference type="InterPro" id="IPR041726">
    <property type="entry name" value="ACAD10_11_N"/>
</dbReference>
<organism evidence="2 3">
    <name type="scientific">Streptomyces brasiliensis</name>
    <dbReference type="NCBI Taxonomy" id="1954"/>
    <lineage>
        <taxon>Bacteria</taxon>
        <taxon>Bacillati</taxon>
        <taxon>Actinomycetota</taxon>
        <taxon>Actinomycetes</taxon>
        <taxon>Kitasatosporales</taxon>
        <taxon>Streptomycetaceae</taxon>
        <taxon>Streptomyces</taxon>
    </lineage>
</organism>